<protein>
    <submittedName>
        <fullName evidence="1">Uncharacterized protein</fullName>
    </submittedName>
</protein>
<keyword evidence="2" id="KW-1185">Reference proteome</keyword>
<sequence length="55" mass="6322">MGRDLAPMGIKEFLVAWDGGRAAKFKLSRGRTSFSRAWRYRRDMCWGLIGAQSWA</sequence>
<gene>
    <name evidence="1" type="ORF">RHMOL_Rhmol05G0135300</name>
</gene>
<dbReference type="EMBL" id="CM046392">
    <property type="protein sequence ID" value="KAI8554944.1"/>
    <property type="molecule type" value="Genomic_DNA"/>
</dbReference>
<proteinExistence type="predicted"/>
<evidence type="ECO:0000313" key="1">
    <source>
        <dbReference type="EMBL" id="KAI8554944.1"/>
    </source>
</evidence>
<accession>A0ACC0NPW8</accession>
<evidence type="ECO:0000313" key="2">
    <source>
        <dbReference type="Proteomes" id="UP001062846"/>
    </source>
</evidence>
<organism evidence="1 2">
    <name type="scientific">Rhododendron molle</name>
    <name type="common">Chinese azalea</name>
    <name type="synonym">Azalea mollis</name>
    <dbReference type="NCBI Taxonomy" id="49168"/>
    <lineage>
        <taxon>Eukaryota</taxon>
        <taxon>Viridiplantae</taxon>
        <taxon>Streptophyta</taxon>
        <taxon>Embryophyta</taxon>
        <taxon>Tracheophyta</taxon>
        <taxon>Spermatophyta</taxon>
        <taxon>Magnoliopsida</taxon>
        <taxon>eudicotyledons</taxon>
        <taxon>Gunneridae</taxon>
        <taxon>Pentapetalae</taxon>
        <taxon>asterids</taxon>
        <taxon>Ericales</taxon>
        <taxon>Ericaceae</taxon>
        <taxon>Ericoideae</taxon>
        <taxon>Rhodoreae</taxon>
        <taxon>Rhododendron</taxon>
    </lineage>
</organism>
<reference evidence="1" key="1">
    <citation type="submission" date="2022-02" db="EMBL/GenBank/DDBJ databases">
        <title>Plant Genome Project.</title>
        <authorList>
            <person name="Zhang R.-G."/>
        </authorList>
    </citation>
    <scope>NUCLEOTIDE SEQUENCE</scope>
    <source>
        <strain evidence="1">AT1</strain>
    </source>
</reference>
<comment type="caution">
    <text evidence="1">The sequence shown here is derived from an EMBL/GenBank/DDBJ whole genome shotgun (WGS) entry which is preliminary data.</text>
</comment>
<dbReference type="Proteomes" id="UP001062846">
    <property type="component" value="Chromosome 5"/>
</dbReference>
<name>A0ACC0NPW8_RHOML</name>